<evidence type="ECO:0000256" key="2">
    <source>
        <dbReference type="ARBA" id="ARBA00010446"/>
    </source>
</evidence>
<comment type="subcellular location">
    <subcellularLocation>
        <location evidence="1 6">Secreted</location>
        <location evidence="1 6">Cell wall</location>
    </subcellularLocation>
</comment>
<dbReference type="AlphaFoldDB" id="A0A0C3E5D6"/>
<name>A0A0C3E5D6_9AGAM</name>
<evidence type="ECO:0000313" key="8">
    <source>
        <dbReference type="Proteomes" id="UP000053989"/>
    </source>
</evidence>
<comment type="similarity">
    <text evidence="2 6">Belongs to the fungal hydrophobin family.</text>
</comment>
<dbReference type="InterPro" id="IPR001338">
    <property type="entry name" value="Class_I_Hydrophobin"/>
</dbReference>
<dbReference type="Proteomes" id="UP000053989">
    <property type="component" value="Unassembled WGS sequence"/>
</dbReference>
<keyword evidence="6" id="KW-0732">Signal</keyword>
<keyword evidence="3 6" id="KW-0134">Cell wall</keyword>
<feature type="chain" id="PRO_5013984184" description="Hydrophobin" evidence="6">
    <location>
        <begin position="20"/>
        <end position="113"/>
    </location>
</feature>
<dbReference type="SMART" id="SM00075">
    <property type="entry name" value="HYDRO"/>
    <property type="match status" value="1"/>
</dbReference>
<sequence length="113" mass="11228">MFFQLSAFVVTSLAMLAAASPVELDVRGGGCGSGNNVYCCTSYQSASSVSEALGWMGISVPSSSVSQVGFTCSPVTVGGSGTGANCVSQTSCCDNVYFNGGINVGCSPISIIG</sequence>
<keyword evidence="4 6" id="KW-0964">Secreted</keyword>
<evidence type="ECO:0000313" key="7">
    <source>
        <dbReference type="EMBL" id="KIM63241.1"/>
    </source>
</evidence>
<accession>A0A0C3E5D6</accession>
<protein>
    <recommendedName>
        <fullName evidence="6">Hydrophobin</fullName>
    </recommendedName>
</protein>
<proteinExistence type="inferred from homology"/>
<dbReference type="OrthoDB" id="4225815at2759"/>
<reference evidence="7 8" key="1">
    <citation type="submission" date="2014-04" db="EMBL/GenBank/DDBJ databases">
        <authorList>
            <consortium name="DOE Joint Genome Institute"/>
            <person name="Kuo A."/>
            <person name="Kohler A."/>
            <person name="Nagy L.G."/>
            <person name="Floudas D."/>
            <person name="Copeland A."/>
            <person name="Barry K.W."/>
            <person name="Cichocki N."/>
            <person name="Veneault-Fourrey C."/>
            <person name="LaButti K."/>
            <person name="Lindquist E.A."/>
            <person name="Lipzen A."/>
            <person name="Lundell T."/>
            <person name="Morin E."/>
            <person name="Murat C."/>
            <person name="Sun H."/>
            <person name="Tunlid A."/>
            <person name="Henrissat B."/>
            <person name="Grigoriev I.V."/>
            <person name="Hibbett D.S."/>
            <person name="Martin F."/>
            <person name="Nordberg H.P."/>
            <person name="Cantor M.N."/>
            <person name="Hua S.X."/>
        </authorList>
    </citation>
    <scope>NUCLEOTIDE SEQUENCE [LARGE SCALE GENOMIC DNA]</scope>
    <source>
        <strain evidence="7 8">Foug A</strain>
    </source>
</reference>
<keyword evidence="8" id="KW-1185">Reference proteome</keyword>
<dbReference type="InParanoid" id="A0A0C3E5D6"/>
<organism evidence="7 8">
    <name type="scientific">Scleroderma citrinum Foug A</name>
    <dbReference type="NCBI Taxonomy" id="1036808"/>
    <lineage>
        <taxon>Eukaryota</taxon>
        <taxon>Fungi</taxon>
        <taxon>Dikarya</taxon>
        <taxon>Basidiomycota</taxon>
        <taxon>Agaricomycotina</taxon>
        <taxon>Agaricomycetes</taxon>
        <taxon>Agaricomycetidae</taxon>
        <taxon>Boletales</taxon>
        <taxon>Sclerodermatineae</taxon>
        <taxon>Sclerodermataceae</taxon>
        <taxon>Scleroderma</taxon>
    </lineage>
</organism>
<feature type="signal peptide" evidence="6">
    <location>
        <begin position="1"/>
        <end position="19"/>
    </location>
</feature>
<dbReference type="GO" id="GO:0009277">
    <property type="term" value="C:fungal-type cell wall"/>
    <property type="evidence" value="ECO:0007669"/>
    <property type="project" value="InterPro"/>
</dbReference>
<evidence type="ECO:0000256" key="3">
    <source>
        <dbReference type="ARBA" id="ARBA00022512"/>
    </source>
</evidence>
<dbReference type="HOGENOM" id="CLU_105134_3_2_1"/>
<dbReference type="GO" id="GO:0005199">
    <property type="term" value="F:structural constituent of cell wall"/>
    <property type="evidence" value="ECO:0007669"/>
    <property type="project" value="InterPro"/>
</dbReference>
<keyword evidence="5 6" id="KW-1015">Disulfide bond</keyword>
<evidence type="ECO:0000256" key="4">
    <source>
        <dbReference type="ARBA" id="ARBA00022525"/>
    </source>
</evidence>
<dbReference type="CDD" id="cd23507">
    <property type="entry name" value="hydrophobin_I"/>
    <property type="match status" value="1"/>
</dbReference>
<evidence type="ECO:0000256" key="5">
    <source>
        <dbReference type="ARBA" id="ARBA00023157"/>
    </source>
</evidence>
<evidence type="ECO:0000256" key="6">
    <source>
        <dbReference type="RuleBase" id="RU365009"/>
    </source>
</evidence>
<dbReference type="STRING" id="1036808.A0A0C3E5D6"/>
<gene>
    <name evidence="7" type="ORF">SCLCIDRAFT_24373</name>
</gene>
<reference evidence="8" key="2">
    <citation type="submission" date="2015-01" db="EMBL/GenBank/DDBJ databases">
        <title>Evolutionary Origins and Diversification of the Mycorrhizal Mutualists.</title>
        <authorList>
            <consortium name="DOE Joint Genome Institute"/>
            <consortium name="Mycorrhizal Genomics Consortium"/>
            <person name="Kohler A."/>
            <person name="Kuo A."/>
            <person name="Nagy L.G."/>
            <person name="Floudas D."/>
            <person name="Copeland A."/>
            <person name="Barry K.W."/>
            <person name="Cichocki N."/>
            <person name="Veneault-Fourrey C."/>
            <person name="LaButti K."/>
            <person name="Lindquist E.A."/>
            <person name="Lipzen A."/>
            <person name="Lundell T."/>
            <person name="Morin E."/>
            <person name="Murat C."/>
            <person name="Riley R."/>
            <person name="Ohm R."/>
            <person name="Sun H."/>
            <person name="Tunlid A."/>
            <person name="Henrissat B."/>
            <person name="Grigoriev I.V."/>
            <person name="Hibbett D.S."/>
            <person name="Martin F."/>
        </authorList>
    </citation>
    <scope>NUCLEOTIDE SEQUENCE [LARGE SCALE GENOMIC DNA]</scope>
    <source>
        <strain evidence="8">Foug A</strain>
    </source>
</reference>
<dbReference type="EMBL" id="KN822036">
    <property type="protein sequence ID" value="KIM63241.1"/>
    <property type="molecule type" value="Genomic_DNA"/>
</dbReference>
<dbReference type="Pfam" id="PF01185">
    <property type="entry name" value="Hydrophobin"/>
    <property type="match status" value="1"/>
</dbReference>
<evidence type="ECO:0000256" key="1">
    <source>
        <dbReference type="ARBA" id="ARBA00004191"/>
    </source>
</evidence>